<organism evidence="1 2">
    <name type="scientific">Trifolium pratense</name>
    <name type="common">Red clover</name>
    <dbReference type="NCBI Taxonomy" id="57577"/>
    <lineage>
        <taxon>Eukaryota</taxon>
        <taxon>Viridiplantae</taxon>
        <taxon>Streptophyta</taxon>
        <taxon>Embryophyta</taxon>
        <taxon>Tracheophyta</taxon>
        <taxon>Spermatophyta</taxon>
        <taxon>Magnoliopsida</taxon>
        <taxon>eudicotyledons</taxon>
        <taxon>Gunneridae</taxon>
        <taxon>Pentapetalae</taxon>
        <taxon>rosids</taxon>
        <taxon>fabids</taxon>
        <taxon>Fabales</taxon>
        <taxon>Fabaceae</taxon>
        <taxon>Papilionoideae</taxon>
        <taxon>50 kb inversion clade</taxon>
        <taxon>NPAAA clade</taxon>
        <taxon>Hologalegina</taxon>
        <taxon>IRL clade</taxon>
        <taxon>Trifolieae</taxon>
        <taxon>Trifolium</taxon>
    </lineage>
</organism>
<dbReference type="AlphaFoldDB" id="A0A2K3K0H0"/>
<comment type="caution">
    <text evidence="1">The sequence shown here is derived from an EMBL/GenBank/DDBJ whole genome shotgun (WGS) entry which is preliminary data.</text>
</comment>
<evidence type="ECO:0000313" key="1">
    <source>
        <dbReference type="EMBL" id="PNX59768.1"/>
    </source>
</evidence>
<sequence length="45" mass="4832">MTRKFGFDFCAQAEDAIATMFGTGTGNCDGYHNGNHTNTTTNNAQ</sequence>
<accession>A0A2K3K0H0</accession>
<reference evidence="1 2" key="2">
    <citation type="journal article" date="2017" name="Front. Plant Sci.">
        <title>Gene Classification and Mining of Molecular Markers Useful in Red Clover (Trifolium pratense) Breeding.</title>
        <authorList>
            <person name="Istvanek J."/>
            <person name="Dluhosova J."/>
            <person name="Dluhos P."/>
            <person name="Patkova L."/>
            <person name="Nedelnik J."/>
            <person name="Repkova J."/>
        </authorList>
    </citation>
    <scope>NUCLEOTIDE SEQUENCE [LARGE SCALE GENOMIC DNA]</scope>
    <source>
        <strain evidence="2">cv. Tatra</strain>
        <tissue evidence="1">Young leaves</tissue>
    </source>
</reference>
<protein>
    <submittedName>
        <fullName evidence="1">Uncharacterized protein</fullName>
    </submittedName>
</protein>
<gene>
    <name evidence="1" type="ORF">L195_g059851</name>
</gene>
<dbReference type="EMBL" id="ASHM01133475">
    <property type="protein sequence ID" value="PNX59768.1"/>
    <property type="molecule type" value="Genomic_DNA"/>
</dbReference>
<evidence type="ECO:0000313" key="2">
    <source>
        <dbReference type="Proteomes" id="UP000236291"/>
    </source>
</evidence>
<proteinExistence type="predicted"/>
<dbReference type="Proteomes" id="UP000236291">
    <property type="component" value="Unassembled WGS sequence"/>
</dbReference>
<name>A0A2K3K0H0_TRIPR</name>
<reference evidence="1 2" key="1">
    <citation type="journal article" date="2014" name="Am. J. Bot.">
        <title>Genome assembly and annotation for red clover (Trifolium pratense; Fabaceae).</title>
        <authorList>
            <person name="Istvanek J."/>
            <person name="Jaros M."/>
            <person name="Krenek A."/>
            <person name="Repkova J."/>
        </authorList>
    </citation>
    <scope>NUCLEOTIDE SEQUENCE [LARGE SCALE GENOMIC DNA]</scope>
    <source>
        <strain evidence="2">cv. Tatra</strain>
        <tissue evidence="1">Young leaves</tissue>
    </source>
</reference>